<dbReference type="PANTHER" id="PTHR37984">
    <property type="entry name" value="PROTEIN CBG26694"/>
    <property type="match status" value="1"/>
</dbReference>
<dbReference type="InterPro" id="IPR012337">
    <property type="entry name" value="RNaseH-like_sf"/>
</dbReference>
<dbReference type="Gene3D" id="3.30.420.10">
    <property type="entry name" value="Ribonuclease H-like superfamily/Ribonuclease H"/>
    <property type="match status" value="1"/>
</dbReference>
<dbReference type="SUPFAM" id="SSF53098">
    <property type="entry name" value="Ribonuclease H-like"/>
    <property type="match status" value="1"/>
</dbReference>
<dbReference type="AlphaFoldDB" id="A0A5J5DLV2"/>
<accession>A0A5J5DLV2</accession>
<keyword evidence="2" id="KW-1185">Reference proteome</keyword>
<evidence type="ECO:0000313" key="2">
    <source>
        <dbReference type="Proteomes" id="UP000327493"/>
    </source>
</evidence>
<sequence>MKSKLIADETKKDVVLQRVIRLIKEEWPRGECQQYYNIRGELSFVNGLLLRKNRVVIPQSLRPDMLKRLHEGHLGMENCKEFQDFAKEYDFCHVTSSPLYAQSNGKAEKGVHIVKQLLKKARESDSDPCLALLSYRASPLEHGLSPAEILMGRRLRTTLPYTSEQKQKEVKQKQRLLQKRQKANYDKSTKSLVPLARHDTVRIHDSNTWSKKATVLEEVSPRSYNVKTEDGQVLRRNRQ</sequence>
<dbReference type="InterPro" id="IPR036397">
    <property type="entry name" value="RNaseH_sf"/>
</dbReference>
<dbReference type="Proteomes" id="UP000327493">
    <property type="component" value="Chromosome 3"/>
</dbReference>
<evidence type="ECO:0000313" key="1">
    <source>
        <dbReference type="EMBL" id="KAA8594377.1"/>
    </source>
</evidence>
<proteinExistence type="predicted"/>
<reference evidence="1 2" key="1">
    <citation type="submission" date="2019-08" db="EMBL/GenBank/DDBJ databases">
        <title>A chromosome-level genome assembly, high-density linkage maps, and genome scans reveal the genomic architecture of hybrid incompatibilities underlying speciation via character displacement in darters (Percidae: Etheostominae).</title>
        <authorList>
            <person name="Moran R.L."/>
            <person name="Catchen J.M."/>
            <person name="Fuller R.C."/>
        </authorList>
    </citation>
    <scope>NUCLEOTIDE SEQUENCE [LARGE SCALE GENOMIC DNA]</scope>
    <source>
        <strain evidence="1">EspeVRDwgs_2016</strain>
        <tissue evidence="1">Muscle</tissue>
    </source>
</reference>
<dbReference type="PANTHER" id="PTHR37984:SF7">
    <property type="entry name" value="INTEGRASE CATALYTIC DOMAIN-CONTAINING PROTEIN"/>
    <property type="match status" value="1"/>
</dbReference>
<evidence type="ECO:0008006" key="3">
    <source>
        <dbReference type="Google" id="ProtNLM"/>
    </source>
</evidence>
<dbReference type="GO" id="GO:0003676">
    <property type="term" value="F:nucleic acid binding"/>
    <property type="evidence" value="ECO:0007669"/>
    <property type="project" value="InterPro"/>
</dbReference>
<feature type="non-terminal residue" evidence="1">
    <location>
        <position position="239"/>
    </location>
</feature>
<name>A0A5J5DLV2_9PERO</name>
<dbReference type="InterPro" id="IPR050951">
    <property type="entry name" value="Retrovirus_Pol_polyprotein"/>
</dbReference>
<protein>
    <recommendedName>
        <fullName evidence="3">Integrase catalytic domain-containing protein</fullName>
    </recommendedName>
</protein>
<gene>
    <name evidence="1" type="ORF">FQN60_005211</name>
</gene>
<comment type="caution">
    <text evidence="1">The sequence shown here is derived from an EMBL/GenBank/DDBJ whole genome shotgun (WGS) entry which is preliminary data.</text>
</comment>
<organism evidence="1 2">
    <name type="scientific">Etheostoma spectabile</name>
    <name type="common">orangethroat darter</name>
    <dbReference type="NCBI Taxonomy" id="54343"/>
    <lineage>
        <taxon>Eukaryota</taxon>
        <taxon>Metazoa</taxon>
        <taxon>Chordata</taxon>
        <taxon>Craniata</taxon>
        <taxon>Vertebrata</taxon>
        <taxon>Euteleostomi</taxon>
        <taxon>Actinopterygii</taxon>
        <taxon>Neopterygii</taxon>
        <taxon>Teleostei</taxon>
        <taxon>Neoteleostei</taxon>
        <taxon>Acanthomorphata</taxon>
        <taxon>Eupercaria</taxon>
        <taxon>Perciformes</taxon>
        <taxon>Percoidei</taxon>
        <taxon>Percidae</taxon>
        <taxon>Etheostomatinae</taxon>
        <taxon>Etheostoma</taxon>
    </lineage>
</organism>
<dbReference type="EMBL" id="VOFY01000003">
    <property type="protein sequence ID" value="KAA8594377.1"/>
    <property type="molecule type" value="Genomic_DNA"/>
</dbReference>